<evidence type="ECO:0000259" key="3">
    <source>
        <dbReference type="Pfam" id="PF00294"/>
    </source>
</evidence>
<reference evidence="4 5" key="1">
    <citation type="submission" date="2018-06" db="EMBL/GenBank/DDBJ databases">
        <title>Genomic Encyclopedia of Type Strains, Phase IV (KMG-IV): sequencing the most valuable type-strain genomes for metagenomic binning, comparative biology and taxonomic classification.</title>
        <authorList>
            <person name="Goeker M."/>
        </authorList>
    </citation>
    <scope>NUCLEOTIDE SEQUENCE [LARGE SCALE GENOMIC DNA]</scope>
    <source>
        <strain evidence="4 5">DSM 24032</strain>
    </source>
</reference>
<accession>A0A395JHM6</accession>
<dbReference type="InterPro" id="IPR029056">
    <property type="entry name" value="Ribokinase-like"/>
</dbReference>
<evidence type="ECO:0000313" key="5">
    <source>
        <dbReference type="Proteomes" id="UP000253083"/>
    </source>
</evidence>
<dbReference type="SUPFAM" id="SSF53613">
    <property type="entry name" value="Ribokinase-like"/>
    <property type="match status" value="1"/>
</dbReference>
<dbReference type="AlphaFoldDB" id="A0A395JHM6"/>
<dbReference type="RefSeq" id="WP_113954646.1">
    <property type="nucleotide sequence ID" value="NZ_QNRT01000003.1"/>
</dbReference>
<sequence>MKTLVTGSLAFDTIMVFEDQFKNHILPDQTHILNVSFLVPEMTRHYGGCAGNIAYTLAMLGGDPLIMATVGEDFGAYSQYLEQKGLNQEYVTQVAGTFTGQCFITTDVDNNQINAFHPGAMNHAHVNKVGDASGIELGIVGPDGRDAMIQHSEQFAELNIPFVFDPGQGLPMFDGADCLKFLSEATYTIVNDYESQMLLGKTGLTLEQLAEKVDALIVTRGGSGSEIYANGEKIVIPSAPISSVVDPTGCGDAYRAGVLFGLAKGYSWQVCGQIGALCGAIKIEHSGTQNHAFTMSEFAERYRSAFGQDL</sequence>
<evidence type="ECO:0000256" key="1">
    <source>
        <dbReference type="ARBA" id="ARBA00022679"/>
    </source>
</evidence>
<name>A0A395JHM6_9GAMM</name>
<feature type="domain" description="Carbohydrate kinase PfkB" evidence="3">
    <location>
        <begin position="35"/>
        <end position="290"/>
    </location>
</feature>
<dbReference type="EMBL" id="QNRT01000003">
    <property type="protein sequence ID" value="RBP49640.1"/>
    <property type="molecule type" value="Genomic_DNA"/>
</dbReference>
<keyword evidence="5" id="KW-1185">Reference proteome</keyword>
<gene>
    <name evidence="4" type="ORF">DFR28_10365</name>
</gene>
<protein>
    <submittedName>
        <fullName evidence="4">Adenosine kinase</fullName>
    </submittedName>
</protein>
<dbReference type="CDD" id="cd01942">
    <property type="entry name" value="ribokinase_group_A"/>
    <property type="match status" value="1"/>
</dbReference>
<dbReference type="InParanoid" id="A0A395JHM6"/>
<evidence type="ECO:0000313" key="4">
    <source>
        <dbReference type="EMBL" id="RBP49640.1"/>
    </source>
</evidence>
<dbReference type="PANTHER" id="PTHR10584">
    <property type="entry name" value="SUGAR KINASE"/>
    <property type="match status" value="1"/>
</dbReference>
<dbReference type="Pfam" id="PF00294">
    <property type="entry name" value="PfkB"/>
    <property type="match status" value="1"/>
</dbReference>
<dbReference type="PANTHER" id="PTHR10584:SF166">
    <property type="entry name" value="RIBOKINASE"/>
    <property type="match status" value="1"/>
</dbReference>
<keyword evidence="1" id="KW-0808">Transferase</keyword>
<comment type="caution">
    <text evidence="4">The sequence shown here is derived from an EMBL/GenBank/DDBJ whole genome shotgun (WGS) entry which is preliminary data.</text>
</comment>
<evidence type="ECO:0000256" key="2">
    <source>
        <dbReference type="ARBA" id="ARBA00022777"/>
    </source>
</evidence>
<organism evidence="4 5">
    <name type="scientific">Arenicella xantha</name>
    <dbReference type="NCBI Taxonomy" id="644221"/>
    <lineage>
        <taxon>Bacteria</taxon>
        <taxon>Pseudomonadati</taxon>
        <taxon>Pseudomonadota</taxon>
        <taxon>Gammaproteobacteria</taxon>
        <taxon>Arenicellales</taxon>
        <taxon>Arenicellaceae</taxon>
        <taxon>Arenicella</taxon>
    </lineage>
</organism>
<dbReference type="InterPro" id="IPR002173">
    <property type="entry name" value="Carboh/pur_kinase_PfkB_CS"/>
</dbReference>
<dbReference type="Proteomes" id="UP000253083">
    <property type="component" value="Unassembled WGS sequence"/>
</dbReference>
<dbReference type="GO" id="GO:0016301">
    <property type="term" value="F:kinase activity"/>
    <property type="evidence" value="ECO:0007669"/>
    <property type="project" value="UniProtKB-KW"/>
</dbReference>
<dbReference type="InterPro" id="IPR011611">
    <property type="entry name" value="PfkB_dom"/>
</dbReference>
<proteinExistence type="predicted"/>
<keyword evidence="2 4" id="KW-0418">Kinase</keyword>
<dbReference type="Gene3D" id="3.40.1190.20">
    <property type="match status" value="1"/>
</dbReference>
<dbReference type="PROSITE" id="PS00583">
    <property type="entry name" value="PFKB_KINASES_1"/>
    <property type="match status" value="1"/>
</dbReference>
<dbReference type="OrthoDB" id="9779730at2"/>